<evidence type="ECO:0000256" key="2">
    <source>
        <dbReference type="ARBA" id="ARBA00022692"/>
    </source>
</evidence>
<keyword evidence="4 6" id="KW-1133">Transmembrane helix</keyword>
<feature type="region of interest" description="Disordered" evidence="7">
    <location>
        <begin position="474"/>
        <end position="506"/>
    </location>
</feature>
<dbReference type="GO" id="GO:0007420">
    <property type="term" value="P:brain development"/>
    <property type="evidence" value="ECO:0007669"/>
    <property type="project" value="TreeGrafter"/>
</dbReference>
<feature type="transmembrane region" description="Helical" evidence="6">
    <location>
        <begin position="662"/>
        <end position="691"/>
    </location>
</feature>
<feature type="region of interest" description="Disordered" evidence="7">
    <location>
        <begin position="61"/>
        <end position="460"/>
    </location>
</feature>
<dbReference type="PROSITE" id="PS50845">
    <property type="entry name" value="RETICULON"/>
    <property type="match status" value="1"/>
</dbReference>
<feature type="compositionally biased region" description="Polar residues" evidence="7">
    <location>
        <begin position="136"/>
        <end position="160"/>
    </location>
</feature>
<feature type="compositionally biased region" description="Polar residues" evidence="7">
    <location>
        <begin position="376"/>
        <end position="413"/>
    </location>
</feature>
<dbReference type="Gene3D" id="1.20.5.2480">
    <property type="match status" value="1"/>
</dbReference>
<evidence type="ECO:0000256" key="3">
    <source>
        <dbReference type="ARBA" id="ARBA00022824"/>
    </source>
</evidence>
<evidence type="ECO:0000256" key="7">
    <source>
        <dbReference type="SAM" id="MobiDB-lite"/>
    </source>
</evidence>
<dbReference type="GO" id="GO:0071787">
    <property type="term" value="P:endoplasmic reticulum tubular network formation"/>
    <property type="evidence" value="ECO:0007669"/>
    <property type="project" value="TreeGrafter"/>
</dbReference>
<evidence type="ECO:0000259" key="8">
    <source>
        <dbReference type="PROSITE" id="PS50845"/>
    </source>
</evidence>
<feature type="compositionally biased region" description="Low complexity" evidence="7">
    <location>
        <begin position="192"/>
        <end position="312"/>
    </location>
</feature>
<dbReference type="PRINTS" id="PR01217">
    <property type="entry name" value="PRICHEXTENSN"/>
</dbReference>
<dbReference type="OrthoDB" id="567788at2759"/>
<accession>A0A553QG71</accession>
<sequence length="861" mass="93032">MSEQENITSEGRTGLALAPVLYEEAENFPKAVLRRRFEKKSSSSSSRILSQRISQLGFLMENKDHVSSSESTGVPYDTAGKEGPSAAQCTTEEPGGRSRPPTVKTSALAEKTSAITVRTSATAEKITPAKKINPPTEKNSSPTVKTSTLAEKTSPQTRKITTVSTKTTVTEKSSSLSAKPTSPTGKPSAEITPTPTEEPTPSTEKTTTPTEAPTPPTEKTTTPTEAPTPPTEKTTTPTEAPTPPTEKTTTPTEAPTPPTEKTTTPTDAPTTPTEKTTTPTEAPTTPTEKTTTQNEKPPTSSETPTTLTEETSVLNEKPSTETLQEITPDILTAVPPITEGTIPAAEKNSVQLEETANELSEVTGTQKQKEDIITPKKSTPQAAVDETSTPQAEESTDPELTSPQLSPEISDLSSGLEVISPTGSEEPVKKRPLDISEVTSVPEIMELPSILDKTEESSQEFTEVMSTVEFTEQCNTPAITQSPSGQQAAKESDGPQITEEMSNQQVTEVTDVQQRTALTSSFLITKESSEITELTSALQVTKEPSLPVEKTSPPEIPNITSPPESTKTTSNLESFEVASDLVAANVTSVPETEMKTRPVEILASVEMEHRAPCPTTSSVDTELMHISLPPADSSEPSGTPALIQLPSVMDLLLWKDVHSSSLVLLVLLLLLVSLCVFSIISVISNTALALLSLSITLRVYRGVTNALSKSRDTTHPFSVYLQMEVFVSPAEVEKHSERILNVINRAITELRRLFLVEDLIDSLKCVVLLWFLTRIGSWFNGLTLIILGEKRYPHMPMLGDIILTLVLLCIPTALLGAFSLPITYHNHQAQVDQLVFSLHREIQDVLSRIQEKIPGAKKKPQ</sequence>
<feature type="transmembrane region" description="Helical" evidence="6">
    <location>
        <begin position="767"/>
        <end position="788"/>
    </location>
</feature>
<dbReference type="GO" id="GO:0043005">
    <property type="term" value="C:neuron projection"/>
    <property type="evidence" value="ECO:0007669"/>
    <property type="project" value="TreeGrafter"/>
</dbReference>
<evidence type="ECO:0000256" key="1">
    <source>
        <dbReference type="ARBA" id="ARBA00004477"/>
    </source>
</evidence>
<dbReference type="Proteomes" id="UP000316079">
    <property type="component" value="Unassembled WGS sequence"/>
</dbReference>
<keyword evidence="5 6" id="KW-0472">Membrane</keyword>
<dbReference type="PANTHER" id="PTHR45799">
    <property type="entry name" value="RETICULON-LIKE PROTEIN"/>
    <property type="match status" value="1"/>
</dbReference>
<feature type="compositionally biased region" description="Polar residues" evidence="7">
    <location>
        <begin position="474"/>
        <end position="489"/>
    </location>
</feature>
<feature type="transmembrane region" description="Helical" evidence="6">
    <location>
        <begin position="800"/>
        <end position="820"/>
    </location>
</feature>
<dbReference type="GO" id="GO:0030182">
    <property type="term" value="P:neuron differentiation"/>
    <property type="evidence" value="ECO:0007669"/>
    <property type="project" value="TreeGrafter"/>
</dbReference>
<gene>
    <name evidence="9" type="ORF">DNTS_027659</name>
</gene>
<dbReference type="Pfam" id="PF02453">
    <property type="entry name" value="Reticulon"/>
    <property type="match status" value="1"/>
</dbReference>
<feature type="domain" description="Reticulon" evidence="8">
    <location>
        <begin position="648"/>
        <end position="861"/>
    </location>
</feature>
<dbReference type="PANTHER" id="PTHR45799:SF7">
    <property type="entry name" value="RETICULON"/>
    <property type="match status" value="1"/>
</dbReference>
<dbReference type="InterPro" id="IPR046964">
    <property type="entry name" value="RTN1-4"/>
</dbReference>
<evidence type="ECO:0000256" key="6">
    <source>
        <dbReference type="RuleBase" id="RU210713"/>
    </source>
</evidence>
<organism evidence="9 10">
    <name type="scientific">Danionella cerebrum</name>
    <dbReference type="NCBI Taxonomy" id="2873325"/>
    <lineage>
        <taxon>Eukaryota</taxon>
        <taxon>Metazoa</taxon>
        <taxon>Chordata</taxon>
        <taxon>Craniata</taxon>
        <taxon>Vertebrata</taxon>
        <taxon>Euteleostomi</taxon>
        <taxon>Actinopterygii</taxon>
        <taxon>Neopterygii</taxon>
        <taxon>Teleostei</taxon>
        <taxon>Ostariophysi</taxon>
        <taxon>Cypriniformes</taxon>
        <taxon>Danionidae</taxon>
        <taxon>Danioninae</taxon>
        <taxon>Danionella</taxon>
    </lineage>
</organism>
<protein>
    <recommendedName>
        <fullName evidence="6">Reticulon</fullName>
    </recommendedName>
</protein>
<evidence type="ECO:0000313" key="10">
    <source>
        <dbReference type="Proteomes" id="UP000316079"/>
    </source>
</evidence>
<feature type="compositionally biased region" description="Low complexity" evidence="7">
    <location>
        <begin position="161"/>
        <end position="175"/>
    </location>
</feature>
<evidence type="ECO:0000256" key="4">
    <source>
        <dbReference type="ARBA" id="ARBA00022989"/>
    </source>
</evidence>
<name>A0A553QG71_9TELE</name>
<keyword evidence="2 6" id="KW-0812">Transmembrane</keyword>
<feature type="compositionally biased region" description="Polar residues" evidence="7">
    <location>
        <begin position="348"/>
        <end position="366"/>
    </location>
</feature>
<feature type="compositionally biased region" description="Polar residues" evidence="7">
    <location>
        <begin position="113"/>
        <end position="122"/>
    </location>
</feature>
<dbReference type="EMBL" id="SRMA01026015">
    <property type="protein sequence ID" value="TRY88919.1"/>
    <property type="molecule type" value="Genomic_DNA"/>
</dbReference>
<dbReference type="GO" id="GO:0014069">
    <property type="term" value="C:postsynaptic density"/>
    <property type="evidence" value="ECO:0007669"/>
    <property type="project" value="TreeGrafter"/>
</dbReference>
<keyword evidence="3 6" id="KW-0256">Endoplasmic reticulum</keyword>
<feature type="region of interest" description="Disordered" evidence="7">
    <location>
        <begin position="535"/>
        <end position="569"/>
    </location>
</feature>
<comment type="subcellular location">
    <subcellularLocation>
        <location evidence="1 6">Endoplasmic reticulum membrane</location>
        <topology evidence="1 6">Multi-pass membrane protein</topology>
    </subcellularLocation>
</comment>
<evidence type="ECO:0000256" key="5">
    <source>
        <dbReference type="ARBA" id="ARBA00023136"/>
    </source>
</evidence>
<dbReference type="GO" id="GO:0005789">
    <property type="term" value="C:endoplasmic reticulum membrane"/>
    <property type="evidence" value="ECO:0007669"/>
    <property type="project" value="UniProtKB-SubCell"/>
</dbReference>
<dbReference type="AlphaFoldDB" id="A0A553QG71"/>
<proteinExistence type="predicted"/>
<dbReference type="STRING" id="623744.A0A553QG71"/>
<keyword evidence="10" id="KW-1185">Reference proteome</keyword>
<feature type="compositionally biased region" description="Polar residues" evidence="7">
    <location>
        <begin position="176"/>
        <end position="185"/>
    </location>
</feature>
<evidence type="ECO:0000313" key="9">
    <source>
        <dbReference type="EMBL" id="TRY88919.1"/>
    </source>
</evidence>
<reference evidence="9 10" key="1">
    <citation type="journal article" date="2019" name="Sci. Data">
        <title>Hybrid genome assembly and annotation of Danionella translucida.</title>
        <authorList>
            <person name="Kadobianskyi M."/>
            <person name="Schulze L."/>
            <person name="Schuelke M."/>
            <person name="Judkewitz B."/>
        </authorList>
    </citation>
    <scope>NUCLEOTIDE SEQUENCE [LARGE SCALE GENOMIC DNA]</scope>
    <source>
        <strain evidence="9 10">Bolton</strain>
    </source>
</reference>
<comment type="caution">
    <text evidence="9">The sequence shown here is derived from an EMBL/GenBank/DDBJ whole genome shotgun (WGS) entry which is preliminary data.</text>
</comment>
<dbReference type="InterPro" id="IPR003388">
    <property type="entry name" value="Reticulon"/>
</dbReference>
<feature type="compositionally biased region" description="Polar residues" evidence="7">
    <location>
        <begin position="558"/>
        <end position="569"/>
    </location>
</feature>